<dbReference type="GO" id="GO:0016460">
    <property type="term" value="C:myosin II complex"/>
    <property type="evidence" value="ECO:0007669"/>
    <property type="project" value="TreeGrafter"/>
</dbReference>
<dbReference type="InterPro" id="IPR002048">
    <property type="entry name" value="EF_hand_dom"/>
</dbReference>
<dbReference type="Proteomes" id="UP001152797">
    <property type="component" value="Unassembled WGS sequence"/>
</dbReference>
<evidence type="ECO:0000256" key="1">
    <source>
        <dbReference type="ARBA" id="ARBA00020786"/>
    </source>
</evidence>
<reference evidence="8" key="2">
    <citation type="submission" date="2024-04" db="EMBL/GenBank/DDBJ databases">
        <authorList>
            <person name="Chen Y."/>
            <person name="Shah S."/>
            <person name="Dougan E. K."/>
            <person name="Thang M."/>
            <person name="Chan C."/>
        </authorList>
    </citation>
    <scope>NUCLEOTIDE SEQUENCE [LARGE SCALE GENOMIC DNA]</scope>
</reference>
<feature type="domain" description="EF-hand" evidence="6">
    <location>
        <begin position="176"/>
        <end position="211"/>
    </location>
</feature>
<reference evidence="7" key="1">
    <citation type="submission" date="2022-10" db="EMBL/GenBank/DDBJ databases">
        <authorList>
            <person name="Chen Y."/>
            <person name="Dougan E. K."/>
            <person name="Chan C."/>
            <person name="Rhodes N."/>
            <person name="Thang M."/>
        </authorList>
    </citation>
    <scope>NUCLEOTIDE SEQUENCE</scope>
</reference>
<evidence type="ECO:0000256" key="4">
    <source>
        <dbReference type="ARBA" id="ARBA00022837"/>
    </source>
</evidence>
<keyword evidence="3" id="KW-0677">Repeat</keyword>
<proteinExistence type="predicted"/>
<keyword evidence="4" id="KW-0106">Calcium</keyword>
<evidence type="ECO:0000256" key="3">
    <source>
        <dbReference type="ARBA" id="ARBA00022737"/>
    </source>
</evidence>
<dbReference type="InterPro" id="IPR011992">
    <property type="entry name" value="EF-hand-dom_pair"/>
</dbReference>
<dbReference type="EMBL" id="CAMXCT030006694">
    <property type="protein sequence ID" value="CAL4805740.1"/>
    <property type="molecule type" value="Genomic_DNA"/>
</dbReference>
<comment type="caution">
    <text evidence="7">The sequence shown here is derived from an EMBL/GenBank/DDBJ whole genome shotgun (WGS) entry which is preliminary data.</text>
</comment>
<sequence>MNAKLNRGFWPKLDESGAFKVRRTVHPKMAYAGPSGHPTGARLFRHKLTPQEEEIIKVSFESFSEESLDAKGEPIKDSRGEVIRVITIDSLKQAFNQIGASGDIHDVQLMIDDIDANNDGRIDFDEWKGIMTRKLLGEDSMGSAPHTFQVLDDNKDDYIPAVELRSILMKEGLAPLSEQEVDELLLFADPDQDGLVNYKEFLRWLSNPYWTHQYKD</sequence>
<dbReference type="FunFam" id="1.10.238.10:FF:000001">
    <property type="entry name" value="Calmodulin 1"/>
    <property type="match status" value="1"/>
</dbReference>
<dbReference type="PROSITE" id="PS00018">
    <property type="entry name" value="EF_HAND_1"/>
    <property type="match status" value="2"/>
</dbReference>
<dbReference type="PANTHER" id="PTHR23048">
    <property type="entry name" value="MYOSIN LIGHT CHAIN 1, 3"/>
    <property type="match status" value="1"/>
</dbReference>
<dbReference type="SUPFAM" id="SSF47473">
    <property type="entry name" value="EF-hand"/>
    <property type="match status" value="1"/>
</dbReference>
<dbReference type="Pfam" id="PF13499">
    <property type="entry name" value="EF-hand_7"/>
    <property type="match status" value="1"/>
</dbReference>
<accession>A0A9P1M405</accession>
<dbReference type="PANTHER" id="PTHR23048:SF0">
    <property type="entry name" value="CALMODULIN LIKE 3"/>
    <property type="match status" value="1"/>
</dbReference>
<dbReference type="PROSITE" id="PS50222">
    <property type="entry name" value="EF_HAND_2"/>
    <property type="match status" value="2"/>
</dbReference>
<evidence type="ECO:0000313" key="7">
    <source>
        <dbReference type="EMBL" id="CAI4018428.1"/>
    </source>
</evidence>
<dbReference type="Gene3D" id="1.10.238.10">
    <property type="entry name" value="EF-hand"/>
    <property type="match status" value="2"/>
</dbReference>
<dbReference type="SMART" id="SM00054">
    <property type="entry name" value="EFh"/>
    <property type="match status" value="3"/>
</dbReference>
<dbReference type="EMBL" id="CAMXCT020006694">
    <property type="protein sequence ID" value="CAL1171803.1"/>
    <property type="molecule type" value="Genomic_DNA"/>
</dbReference>
<dbReference type="GO" id="GO:0005509">
    <property type="term" value="F:calcium ion binding"/>
    <property type="evidence" value="ECO:0007669"/>
    <property type="project" value="InterPro"/>
</dbReference>
<gene>
    <name evidence="7" type="ORF">C1SCF055_LOCUS42996</name>
</gene>
<dbReference type="InterPro" id="IPR050230">
    <property type="entry name" value="CALM/Myosin/TropC-like"/>
</dbReference>
<feature type="domain" description="EF-hand" evidence="6">
    <location>
        <begin position="102"/>
        <end position="137"/>
    </location>
</feature>
<dbReference type="InterPro" id="IPR018247">
    <property type="entry name" value="EF_Hand_1_Ca_BS"/>
</dbReference>
<evidence type="ECO:0000313" key="8">
    <source>
        <dbReference type="EMBL" id="CAL1171803.1"/>
    </source>
</evidence>
<evidence type="ECO:0000259" key="6">
    <source>
        <dbReference type="PROSITE" id="PS50222"/>
    </source>
</evidence>
<dbReference type="AlphaFoldDB" id="A0A9P1M405"/>
<dbReference type="Pfam" id="PF00036">
    <property type="entry name" value="EF-hand_1"/>
    <property type="match status" value="1"/>
</dbReference>
<keyword evidence="2" id="KW-0479">Metal-binding</keyword>
<dbReference type="EMBL" id="CAMXCT010006694">
    <property type="protein sequence ID" value="CAI4018428.1"/>
    <property type="molecule type" value="Genomic_DNA"/>
</dbReference>
<dbReference type="OrthoDB" id="431399at2759"/>
<evidence type="ECO:0000313" key="9">
    <source>
        <dbReference type="Proteomes" id="UP001152797"/>
    </source>
</evidence>
<name>A0A9P1M405_9DINO</name>
<evidence type="ECO:0000256" key="2">
    <source>
        <dbReference type="ARBA" id="ARBA00022723"/>
    </source>
</evidence>
<evidence type="ECO:0000256" key="5">
    <source>
        <dbReference type="ARBA" id="ARBA00022990"/>
    </source>
</evidence>
<keyword evidence="5" id="KW-0007">Acetylation</keyword>
<keyword evidence="9" id="KW-1185">Reference proteome</keyword>
<organism evidence="7">
    <name type="scientific">Cladocopium goreaui</name>
    <dbReference type="NCBI Taxonomy" id="2562237"/>
    <lineage>
        <taxon>Eukaryota</taxon>
        <taxon>Sar</taxon>
        <taxon>Alveolata</taxon>
        <taxon>Dinophyceae</taxon>
        <taxon>Suessiales</taxon>
        <taxon>Symbiodiniaceae</taxon>
        <taxon>Cladocopium</taxon>
    </lineage>
</organism>
<protein>
    <recommendedName>
        <fullName evidence="1">Calmodulin</fullName>
    </recommendedName>
</protein>
<dbReference type="CDD" id="cd00051">
    <property type="entry name" value="EFh"/>
    <property type="match status" value="2"/>
</dbReference>